<keyword evidence="1" id="KW-0732">Signal</keyword>
<accession>A0A2A9E038</accession>
<feature type="signal peptide" evidence="1">
    <location>
        <begin position="1"/>
        <end position="26"/>
    </location>
</feature>
<proteinExistence type="predicted"/>
<dbReference type="Pfam" id="PF12028">
    <property type="entry name" value="DUF3515"/>
    <property type="match status" value="1"/>
</dbReference>
<dbReference type="RefSeq" id="WP_245836311.1">
    <property type="nucleotide sequence ID" value="NZ_PDJE01000001.1"/>
</dbReference>
<gene>
    <name evidence="2" type="ORF">ATJ78_2520</name>
</gene>
<organism evidence="2 3">
    <name type="scientific">Paramicrobacterium agarici</name>
    <dbReference type="NCBI Taxonomy" id="630514"/>
    <lineage>
        <taxon>Bacteria</taxon>
        <taxon>Bacillati</taxon>
        <taxon>Actinomycetota</taxon>
        <taxon>Actinomycetes</taxon>
        <taxon>Micrococcales</taxon>
        <taxon>Microbacteriaceae</taxon>
        <taxon>Paramicrobacterium</taxon>
    </lineage>
</organism>
<evidence type="ECO:0000313" key="2">
    <source>
        <dbReference type="EMBL" id="PFG31549.1"/>
    </source>
</evidence>
<comment type="caution">
    <text evidence="2">The sequence shown here is derived from an EMBL/GenBank/DDBJ whole genome shotgun (WGS) entry which is preliminary data.</text>
</comment>
<name>A0A2A9E038_9MICO</name>
<dbReference type="InterPro" id="IPR021903">
    <property type="entry name" value="DUF3515"/>
</dbReference>
<reference evidence="2 3" key="1">
    <citation type="submission" date="2017-10" db="EMBL/GenBank/DDBJ databases">
        <title>Sequencing the genomes of 1000 actinobacteria strains.</title>
        <authorList>
            <person name="Klenk H.-P."/>
        </authorList>
    </citation>
    <scope>NUCLEOTIDE SEQUENCE [LARGE SCALE GENOMIC DNA]</scope>
    <source>
        <strain evidence="2 3">DSM 21798</strain>
    </source>
</reference>
<evidence type="ECO:0000256" key="1">
    <source>
        <dbReference type="SAM" id="SignalP"/>
    </source>
</evidence>
<dbReference type="EMBL" id="PDJE01000001">
    <property type="protein sequence ID" value="PFG31549.1"/>
    <property type="molecule type" value="Genomic_DNA"/>
</dbReference>
<evidence type="ECO:0000313" key="3">
    <source>
        <dbReference type="Proteomes" id="UP000221369"/>
    </source>
</evidence>
<dbReference type="AlphaFoldDB" id="A0A2A9E038"/>
<dbReference type="PROSITE" id="PS51257">
    <property type="entry name" value="PROKAR_LIPOPROTEIN"/>
    <property type="match status" value="1"/>
</dbReference>
<feature type="chain" id="PRO_5038851711" evidence="1">
    <location>
        <begin position="27"/>
        <end position="158"/>
    </location>
</feature>
<sequence length="158" mass="16219">MMHTLARAASAAVLACASALSLTACAGAVAMDPAPHSNDPACAAVTVRLPDAIGTFEKRQTTAQATGAWGDPASILLHCGVEPVGPTTMPCFSVNGVDWVRDDSDDPVFRFTTYGRTPAVEVIIDNREASGSALLDLSPAVSVTEATSKCLNAEDVTG</sequence>
<dbReference type="Proteomes" id="UP000221369">
    <property type="component" value="Unassembled WGS sequence"/>
</dbReference>
<protein>
    <submittedName>
        <fullName evidence="2">Uncharacterized protein DUF3515</fullName>
    </submittedName>
</protein>
<keyword evidence="3" id="KW-1185">Reference proteome</keyword>